<evidence type="ECO:0000259" key="1">
    <source>
        <dbReference type="PROSITE" id="PS50097"/>
    </source>
</evidence>
<dbReference type="EMBL" id="CAXLJM020000018">
    <property type="protein sequence ID" value="CAL8084301.1"/>
    <property type="molecule type" value="Genomic_DNA"/>
</dbReference>
<name>A0ABP1Q031_9HEXA</name>
<feature type="domain" description="BTB" evidence="1">
    <location>
        <begin position="204"/>
        <end position="271"/>
    </location>
</feature>
<dbReference type="PANTHER" id="PTHR46672">
    <property type="entry name" value="OS08G0495500 PROTEIN-RELATED"/>
    <property type="match status" value="1"/>
</dbReference>
<dbReference type="PROSITE" id="PS50097">
    <property type="entry name" value="BTB"/>
    <property type="match status" value="1"/>
</dbReference>
<evidence type="ECO:0000313" key="2">
    <source>
        <dbReference type="EMBL" id="CAL8084301.1"/>
    </source>
</evidence>
<dbReference type="CDD" id="cd18186">
    <property type="entry name" value="BTB_POZ_ZBTB_KLHL-like"/>
    <property type="match status" value="1"/>
</dbReference>
<comment type="caution">
    <text evidence="2">The sequence shown here is derived from an EMBL/GenBank/DDBJ whole genome shotgun (WGS) entry which is preliminary data.</text>
</comment>
<dbReference type="Proteomes" id="UP001642540">
    <property type="component" value="Unassembled WGS sequence"/>
</dbReference>
<keyword evidence="3" id="KW-1185">Reference proteome</keyword>
<proteinExistence type="predicted"/>
<gene>
    <name evidence="2" type="ORF">ODALV1_LOCUS5752</name>
</gene>
<dbReference type="InterPro" id="IPR011333">
    <property type="entry name" value="SKP1/BTB/POZ_sf"/>
</dbReference>
<dbReference type="SMART" id="SM00225">
    <property type="entry name" value="BTB"/>
    <property type="match status" value="1"/>
</dbReference>
<dbReference type="Gene3D" id="3.30.710.10">
    <property type="entry name" value="Potassium Channel Kv1.1, Chain A"/>
    <property type="match status" value="1"/>
</dbReference>
<organism evidence="2 3">
    <name type="scientific">Orchesella dallaii</name>
    <dbReference type="NCBI Taxonomy" id="48710"/>
    <lineage>
        <taxon>Eukaryota</taxon>
        <taxon>Metazoa</taxon>
        <taxon>Ecdysozoa</taxon>
        <taxon>Arthropoda</taxon>
        <taxon>Hexapoda</taxon>
        <taxon>Collembola</taxon>
        <taxon>Entomobryomorpha</taxon>
        <taxon>Entomobryoidea</taxon>
        <taxon>Orchesellidae</taxon>
        <taxon>Orchesellinae</taxon>
        <taxon>Orchesella</taxon>
    </lineage>
</organism>
<dbReference type="InterPro" id="IPR000210">
    <property type="entry name" value="BTB/POZ_dom"/>
</dbReference>
<protein>
    <recommendedName>
        <fullName evidence="1">BTB domain-containing protein</fullName>
    </recommendedName>
</protein>
<dbReference type="Pfam" id="PF00651">
    <property type="entry name" value="BTB"/>
    <property type="match status" value="1"/>
</dbReference>
<dbReference type="PANTHER" id="PTHR46672:SF1">
    <property type="entry name" value="OS08G0103600 PROTEIN"/>
    <property type="match status" value="1"/>
</dbReference>
<sequence length="370" mass="43059">MSIPFVIRDFELYFKRQRHRVTGIVTLNGRIELRVYNEPIEAPEVGTPLYDLFHAQCEMRRKLFLESVIQQRHVSGGYHVNVRYVFPNRQSNTVEVSVEGDYLAKLAAEYNRPMRMSLNTTVRNLHPPPRHLQVITGEAYVLPDGRCIIQGEDTQNRSNRHFWRGWRLAATIELRLMPGDNVIFRYPVDSRACLRRMFEEKLHCDFVLNPANRKPIECHKSVLASVSPVFKAMLAANLQKARDNVCNMNFSEESVKAMLKFCYYSDLEGPMGNPYIALELLEIGHFYGIQSLEDTILDIFIGKSYDWYSIDVAVCIYFKTWLINTPVYEKLRTVAVDIIRMLSNELPGSEQFLHLQRHVPQLARQLMEQL</sequence>
<accession>A0ABP1Q031</accession>
<dbReference type="SUPFAM" id="SSF54695">
    <property type="entry name" value="POZ domain"/>
    <property type="match status" value="1"/>
</dbReference>
<evidence type="ECO:0000313" key="3">
    <source>
        <dbReference type="Proteomes" id="UP001642540"/>
    </source>
</evidence>
<reference evidence="2 3" key="1">
    <citation type="submission" date="2024-08" db="EMBL/GenBank/DDBJ databases">
        <authorList>
            <person name="Cucini C."/>
            <person name="Frati F."/>
        </authorList>
    </citation>
    <scope>NUCLEOTIDE SEQUENCE [LARGE SCALE GENOMIC DNA]</scope>
</reference>
<dbReference type="InterPro" id="IPR044714">
    <property type="entry name" value="AtSIBP1-like"/>
</dbReference>